<reference evidence="4" key="1">
    <citation type="journal article" date="2021" name="PeerJ">
        <title>Extensive microbial diversity within the chicken gut microbiome revealed by metagenomics and culture.</title>
        <authorList>
            <person name="Gilroy R."/>
            <person name="Ravi A."/>
            <person name="Getino M."/>
            <person name="Pursley I."/>
            <person name="Horton D.L."/>
            <person name="Alikhan N.F."/>
            <person name="Baker D."/>
            <person name="Gharbi K."/>
            <person name="Hall N."/>
            <person name="Watson M."/>
            <person name="Adriaenssens E.M."/>
            <person name="Foster-Nyarko E."/>
            <person name="Jarju S."/>
            <person name="Secka A."/>
            <person name="Antonio M."/>
            <person name="Oren A."/>
            <person name="Chaudhuri R.R."/>
            <person name="La Ragione R."/>
            <person name="Hildebrand F."/>
            <person name="Pallen M.J."/>
        </authorList>
    </citation>
    <scope>NUCLEOTIDE SEQUENCE</scope>
    <source>
        <strain evidence="4">ChiGjej1B1-13045</strain>
    </source>
</reference>
<dbReference type="GO" id="GO:0005829">
    <property type="term" value="C:cytosol"/>
    <property type="evidence" value="ECO:0007669"/>
    <property type="project" value="TreeGrafter"/>
</dbReference>
<evidence type="ECO:0000313" key="4">
    <source>
        <dbReference type="EMBL" id="HIZ13265.1"/>
    </source>
</evidence>
<protein>
    <submittedName>
        <fullName evidence="4">Histidine phosphatase family protein</fullName>
    </submittedName>
</protein>
<dbReference type="InterPro" id="IPR029033">
    <property type="entry name" value="His_PPase_superfam"/>
</dbReference>
<keyword evidence="1" id="KW-0378">Hydrolase</keyword>
<organism evidence="4 5">
    <name type="scientific">Candidatus Mediterraneibacter stercorigallinarum</name>
    <dbReference type="NCBI Taxonomy" id="2838686"/>
    <lineage>
        <taxon>Bacteria</taxon>
        <taxon>Bacillati</taxon>
        <taxon>Bacillota</taxon>
        <taxon>Clostridia</taxon>
        <taxon>Lachnospirales</taxon>
        <taxon>Lachnospiraceae</taxon>
        <taxon>Mediterraneibacter</taxon>
    </lineage>
</organism>
<dbReference type="SUPFAM" id="SSF53254">
    <property type="entry name" value="Phosphoglycerate mutase-like"/>
    <property type="match status" value="1"/>
</dbReference>
<accession>A0A9D2DA27</accession>
<feature type="active site" description="Tele-phosphohistidine intermediate" evidence="2">
    <location>
        <position position="8"/>
    </location>
</feature>
<dbReference type="PROSITE" id="PS00175">
    <property type="entry name" value="PG_MUTASE"/>
    <property type="match status" value="1"/>
</dbReference>
<evidence type="ECO:0000256" key="1">
    <source>
        <dbReference type="ARBA" id="ARBA00022801"/>
    </source>
</evidence>
<dbReference type="GO" id="GO:0043456">
    <property type="term" value="P:regulation of pentose-phosphate shunt"/>
    <property type="evidence" value="ECO:0007669"/>
    <property type="project" value="TreeGrafter"/>
</dbReference>
<evidence type="ECO:0000256" key="3">
    <source>
        <dbReference type="PIRSR" id="PIRSR613078-2"/>
    </source>
</evidence>
<dbReference type="EMBL" id="DXCD01000129">
    <property type="protein sequence ID" value="HIZ13265.1"/>
    <property type="molecule type" value="Genomic_DNA"/>
</dbReference>
<feature type="active site" description="Proton donor/acceptor" evidence="2">
    <location>
        <position position="81"/>
    </location>
</feature>
<dbReference type="GO" id="GO:0004331">
    <property type="term" value="F:fructose-2,6-bisphosphate 2-phosphatase activity"/>
    <property type="evidence" value="ECO:0007669"/>
    <property type="project" value="TreeGrafter"/>
</dbReference>
<name>A0A9D2DA27_9FIRM</name>
<dbReference type="InterPro" id="IPR001345">
    <property type="entry name" value="PG/BPGM_mutase_AS"/>
</dbReference>
<dbReference type="GO" id="GO:0045820">
    <property type="term" value="P:negative regulation of glycolytic process"/>
    <property type="evidence" value="ECO:0007669"/>
    <property type="project" value="TreeGrafter"/>
</dbReference>
<dbReference type="SMART" id="SM00855">
    <property type="entry name" value="PGAM"/>
    <property type="match status" value="1"/>
</dbReference>
<comment type="caution">
    <text evidence="4">The sequence shown here is derived from an EMBL/GenBank/DDBJ whole genome shotgun (WGS) entry which is preliminary data.</text>
</comment>
<dbReference type="PANTHER" id="PTHR46517:SF1">
    <property type="entry name" value="FRUCTOSE-2,6-BISPHOSPHATASE TIGAR"/>
    <property type="match status" value="1"/>
</dbReference>
<reference evidence="4" key="2">
    <citation type="submission" date="2021-04" db="EMBL/GenBank/DDBJ databases">
        <authorList>
            <person name="Gilroy R."/>
        </authorList>
    </citation>
    <scope>NUCLEOTIDE SEQUENCE</scope>
    <source>
        <strain evidence="4">ChiGjej1B1-13045</strain>
    </source>
</reference>
<dbReference type="Gene3D" id="3.40.50.1240">
    <property type="entry name" value="Phosphoglycerate mutase-like"/>
    <property type="match status" value="1"/>
</dbReference>
<dbReference type="CDD" id="cd07067">
    <property type="entry name" value="HP_PGM_like"/>
    <property type="match status" value="1"/>
</dbReference>
<dbReference type="Proteomes" id="UP000824017">
    <property type="component" value="Unassembled WGS sequence"/>
</dbReference>
<proteinExistence type="predicted"/>
<dbReference type="InterPro" id="IPR013078">
    <property type="entry name" value="His_Pase_superF_clade-1"/>
</dbReference>
<feature type="binding site" evidence="3">
    <location>
        <position position="57"/>
    </location>
    <ligand>
        <name>substrate</name>
    </ligand>
</feature>
<feature type="binding site" evidence="3">
    <location>
        <begin position="7"/>
        <end position="14"/>
    </location>
    <ligand>
        <name>substrate</name>
    </ligand>
</feature>
<dbReference type="AlphaFoldDB" id="A0A9D2DA27"/>
<gene>
    <name evidence="4" type="ORF">H9817_05005</name>
</gene>
<dbReference type="Pfam" id="PF00300">
    <property type="entry name" value="His_Phos_1"/>
    <property type="match status" value="1"/>
</dbReference>
<dbReference type="PANTHER" id="PTHR46517">
    <property type="entry name" value="FRUCTOSE-2,6-BISPHOSPHATASE TIGAR"/>
    <property type="match status" value="1"/>
</dbReference>
<evidence type="ECO:0000313" key="5">
    <source>
        <dbReference type="Proteomes" id="UP000824017"/>
    </source>
</evidence>
<sequence length="214" mass="24715">MRLYIIRHGETDWNRTHRVQGHTDIPLNEYGRHLAEETAEGMKTLRIDIGYTSPLSRAKETARIILGDRRAPLYDEDRIKEMCFGSYEGMCTGGEGKEPGSDEFNRFFTDTEHYIPPEDAETIRQLYDRTGDFLKEICEREDLQDKNILVSTHGAAMTALLNRIKGNLSVSGFWREEVPPNCAVTEVEIQDGKPEILREGVIYYKEKVRKWKTV</sequence>
<evidence type="ECO:0000256" key="2">
    <source>
        <dbReference type="PIRSR" id="PIRSR613078-1"/>
    </source>
</evidence>
<dbReference type="InterPro" id="IPR051695">
    <property type="entry name" value="Phosphoglycerate_Mutase"/>
</dbReference>